<dbReference type="SMART" id="SM00382">
    <property type="entry name" value="AAA"/>
    <property type="match status" value="1"/>
</dbReference>
<keyword evidence="9 11" id="KW-0472">Membrane</keyword>
<dbReference type="FunFam" id="3.40.50.300:FF:000221">
    <property type="entry name" value="Multidrug ABC transporter ATP-binding protein"/>
    <property type="match status" value="1"/>
</dbReference>
<keyword evidence="8 11" id="KW-1133">Transmembrane helix</keyword>
<feature type="transmembrane region" description="Helical" evidence="11">
    <location>
        <begin position="270"/>
        <end position="291"/>
    </location>
</feature>
<comment type="caution">
    <text evidence="14">The sequence shown here is derived from an EMBL/GenBank/DDBJ whole genome shotgun (WGS) entry which is preliminary data.</text>
</comment>
<reference evidence="14" key="1">
    <citation type="submission" date="2021-11" db="EMBL/GenBank/DDBJ databases">
        <title>Streptomyces corallinus and Kineosporia corallina sp. nov., two new coral-derived marine actinobacteria.</title>
        <authorList>
            <person name="Buangrab K."/>
            <person name="Sutthacheep M."/>
            <person name="Yeemin T."/>
            <person name="Harunari E."/>
            <person name="Igarashi Y."/>
            <person name="Sripreechasak P."/>
            <person name="Kanchanasin P."/>
            <person name="Tanasupawat S."/>
            <person name="Phongsopitanun W."/>
        </authorList>
    </citation>
    <scope>NUCLEOTIDE SEQUENCE</scope>
    <source>
        <strain evidence="14">JCM 31032</strain>
    </source>
</reference>
<evidence type="ECO:0000259" key="13">
    <source>
        <dbReference type="PROSITE" id="PS50929"/>
    </source>
</evidence>
<evidence type="ECO:0000256" key="9">
    <source>
        <dbReference type="ARBA" id="ARBA00023136"/>
    </source>
</evidence>
<evidence type="ECO:0000256" key="10">
    <source>
        <dbReference type="ARBA" id="ARBA00023455"/>
    </source>
</evidence>
<dbReference type="PANTHER" id="PTHR24221">
    <property type="entry name" value="ATP-BINDING CASSETTE SUB-FAMILY B"/>
    <property type="match status" value="1"/>
</dbReference>
<gene>
    <name evidence="14" type="ORF">LR394_04520</name>
</gene>
<dbReference type="Pfam" id="PF00664">
    <property type="entry name" value="ABC_membrane"/>
    <property type="match status" value="1"/>
</dbReference>
<keyword evidence="15" id="KW-1185">Reference proteome</keyword>
<dbReference type="InterPro" id="IPR039421">
    <property type="entry name" value="Type_1_exporter"/>
</dbReference>
<dbReference type="Gene3D" id="3.40.50.300">
    <property type="entry name" value="P-loop containing nucleotide triphosphate hydrolases"/>
    <property type="match status" value="1"/>
</dbReference>
<evidence type="ECO:0000256" key="8">
    <source>
        <dbReference type="ARBA" id="ARBA00022989"/>
    </source>
</evidence>
<dbReference type="PROSITE" id="PS50929">
    <property type="entry name" value="ABC_TM1F"/>
    <property type="match status" value="1"/>
</dbReference>
<comment type="subcellular location">
    <subcellularLocation>
        <location evidence="1">Cell inner membrane</location>
        <topology evidence="1">Multi-pass membrane protein</topology>
    </subcellularLocation>
</comment>
<dbReference type="GO" id="GO:0140359">
    <property type="term" value="F:ABC-type transporter activity"/>
    <property type="evidence" value="ECO:0007669"/>
    <property type="project" value="InterPro"/>
</dbReference>
<dbReference type="GO" id="GO:0005524">
    <property type="term" value="F:ATP binding"/>
    <property type="evidence" value="ECO:0007669"/>
    <property type="project" value="UniProtKB-KW"/>
</dbReference>
<dbReference type="AlphaFoldDB" id="A0A9X1N9R0"/>
<evidence type="ECO:0000256" key="3">
    <source>
        <dbReference type="ARBA" id="ARBA00022475"/>
    </source>
</evidence>
<dbReference type="Pfam" id="PF00005">
    <property type="entry name" value="ABC_tran"/>
    <property type="match status" value="1"/>
</dbReference>
<feature type="domain" description="ABC transporter" evidence="12">
    <location>
        <begin position="333"/>
        <end position="567"/>
    </location>
</feature>
<dbReference type="InterPro" id="IPR027417">
    <property type="entry name" value="P-loop_NTPase"/>
</dbReference>
<feature type="transmembrane region" description="Helical" evidence="11">
    <location>
        <begin position="139"/>
        <end position="171"/>
    </location>
</feature>
<dbReference type="InterPro" id="IPR003439">
    <property type="entry name" value="ABC_transporter-like_ATP-bd"/>
</dbReference>
<dbReference type="EMBL" id="JAJOMB010000002">
    <property type="protein sequence ID" value="MCD5310148.1"/>
    <property type="molecule type" value="Genomic_DNA"/>
</dbReference>
<evidence type="ECO:0000256" key="5">
    <source>
        <dbReference type="ARBA" id="ARBA00022692"/>
    </source>
</evidence>
<dbReference type="InterPro" id="IPR011527">
    <property type="entry name" value="ABC1_TM_dom"/>
</dbReference>
<name>A0A9X1N9R0_9ACTN</name>
<keyword evidence="5 11" id="KW-0812">Transmembrane</keyword>
<feature type="transmembrane region" description="Helical" evidence="11">
    <location>
        <begin position="54"/>
        <end position="73"/>
    </location>
</feature>
<feature type="transmembrane region" description="Helical" evidence="11">
    <location>
        <begin position="236"/>
        <end position="264"/>
    </location>
</feature>
<keyword evidence="2" id="KW-0813">Transport</keyword>
<dbReference type="InterPro" id="IPR036640">
    <property type="entry name" value="ABC1_TM_sf"/>
</dbReference>
<dbReference type="Gene3D" id="1.20.1560.10">
    <property type="entry name" value="ABC transporter type 1, transmembrane domain"/>
    <property type="match status" value="1"/>
</dbReference>
<dbReference type="GO" id="GO:0016887">
    <property type="term" value="F:ATP hydrolysis activity"/>
    <property type="evidence" value="ECO:0007669"/>
    <property type="project" value="InterPro"/>
</dbReference>
<organism evidence="14 15">
    <name type="scientific">Kineosporia babensis</name>
    <dbReference type="NCBI Taxonomy" id="499548"/>
    <lineage>
        <taxon>Bacteria</taxon>
        <taxon>Bacillati</taxon>
        <taxon>Actinomycetota</taxon>
        <taxon>Actinomycetes</taxon>
        <taxon>Kineosporiales</taxon>
        <taxon>Kineosporiaceae</taxon>
        <taxon>Kineosporia</taxon>
    </lineage>
</organism>
<evidence type="ECO:0000313" key="15">
    <source>
        <dbReference type="Proteomes" id="UP001138997"/>
    </source>
</evidence>
<dbReference type="InterPro" id="IPR017871">
    <property type="entry name" value="ABC_transporter-like_CS"/>
</dbReference>
<dbReference type="GO" id="GO:0034040">
    <property type="term" value="F:ATPase-coupled lipid transmembrane transporter activity"/>
    <property type="evidence" value="ECO:0007669"/>
    <property type="project" value="TreeGrafter"/>
</dbReference>
<evidence type="ECO:0000313" key="14">
    <source>
        <dbReference type="EMBL" id="MCD5310148.1"/>
    </source>
</evidence>
<evidence type="ECO:0000256" key="11">
    <source>
        <dbReference type="SAM" id="Phobius"/>
    </source>
</evidence>
<dbReference type="RefSeq" id="WP_231439076.1">
    <property type="nucleotide sequence ID" value="NZ_JAJOMB010000002.1"/>
</dbReference>
<proteinExistence type="inferred from homology"/>
<dbReference type="PROSITE" id="PS00211">
    <property type="entry name" value="ABC_TRANSPORTER_1"/>
    <property type="match status" value="1"/>
</dbReference>
<dbReference type="GO" id="GO:0005886">
    <property type="term" value="C:plasma membrane"/>
    <property type="evidence" value="ECO:0007669"/>
    <property type="project" value="UniProtKB-SubCell"/>
</dbReference>
<dbReference type="SUPFAM" id="SSF52540">
    <property type="entry name" value="P-loop containing nucleoside triphosphate hydrolases"/>
    <property type="match status" value="1"/>
</dbReference>
<keyword evidence="6" id="KW-0547">Nucleotide-binding</keyword>
<dbReference type="PANTHER" id="PTHR24221:SF654">
    <property type="entry name" value="ATP-BINDING CASSETTE SUB-FAMILY B MEMBER 6"/>
    <property type="match status" value="1"/>
</dbReference>
<dbReference type="InterPro" id="IPR003593">
    <property type="entry name" value="AAA+_ATPase"/>
</dbReference>
<keyword evidence="3" id="KW-1003">Cell membrane</keyword>
<dbReference type="PROSITE" id="PS50893">
    <property type="entry name" value="ABC_TRANSPORTER_2"/>
    <property type="match status" value="1"/>
</dbReference>
<evidence type="ECO:0000259" key="12">
    <source>
        <dbReference type="PROSITE" id="PS50893"/>
    </source>
</evidence>
<feature type="transmembrane region" description="Helical" evidence="11">
    <location>
        <begin position="20"/>
        <end position="42"/>
    </location>
</feature>
<accession>A0A9X1N9R0</accession>
<comment type="similarity">
    <text evidence="10">Belongs to the ABC transporter superfamily. Siderophore-Fe(3+) uptake transporter (SIUT) (TC 3.A.1.21) family.</text>
</comment>
<dbReference type="Proteomes" id="UP001138997">
    <property type="component" value="Unassembled WGS sequence"/>
</dbReference>
<evidence type="ECO:0000256" key="4">
    <source>
        <dbReference type="ARBA" id="ARBA00022519"/>
    </source>
</evidence>
<evidence type="ECO:0000256" key="6">
    <source>
        <dbReference type="ARBA" id="ARBA00022741"/>
    </source>
</evidence>
<evidence type="ECO:0000256" key="2">
    <source>
        <dbReference type="ARBA" id="ARBA00022448"/>
    </source>
</evidence>
<evidence type="ECO:0000256" key="1">
    <source>
        <dbReference type="ARBA" id="ARBA00004429"/>
    </source>
</evidence>
<sequence length="578" mass="61235">MIPSLINVLGPEHRRAVKSYLAWLAASAVLEGLAVAVLVPLLSAVLQDDLGSAGRWLGVLAAATLAASVVYYVQGMRGFTMALTVLDTLHGRIGAHVVRMPLGWFAGESVGRLSRITTSGVQAIVSSIAHLMQPLVRGVLAPVTIAVVVCFYDWRLGLVAIIASPFIYWCFRFSARLLGASDELADEAAVTSGNRVLEFARHQPVLRAFGQSTSGYAPLEAAIENQRQVGRKQLNWTLGGMLLSGTTIQLTFTVMVLIVVLLAGGPQTQSLQLVALLALLARFIGPLALVSELSGGVRMARNDLDRVQAVLDVKPLPEPAAPAVFDSAQTGAIAFENVRFGYPQATPVLKGVDFSVQPGSVTALVGRSGSGKTTITRIAARFHEVDGGTVRIGGVDVREQTTAQLMGQLSLVFQDVYLFDGTIAENVRLGRESATDEELAEAAQLSGVNEIVNRLPAGWDTRVGEGGAALSGGERQRVSIARALLKRAPIVLLDEATAALDATNEALVRRSLQALSRHGTVLVIAHTPAMITSADRILVLEQGTIAASGSHDELLVAHQGYASMFAERAATAGWQLRA</sequence>
<feature type="domain" description="ABC transmembrane type-1" evidence="13">
    <location>
        <begin position="21"/>
        <end position="299"/>
    </location>
</feature>
<dbReference type="SUPFAM" id="SSF90123">
    <property type="entry name" value="ABC transporter transmembrane region"/>
    <property type="match status" value="1"/>
</dbReference>
<protein>
    <submittedName>
        <fullName evidence="14">ABC transporter ATP-binding protein/permease</fullName>
    </submittedName>
</protein>
<evidence type="ECO:0000256" key="7">
    <source>
        <dbReference type="ARBA" id="ARBA00022840"/>
    </source>
</evidence>
<keyword evidence="4" id="KW-0997">Cell inner membrane</keyword>
<keyword evidence="7 14" id="KW-0067">ATP-binding</keyword>